<dbReference type="EMBL" id="BSKO01000001">
    <property type="protein sequence ID" value="GLO67380.1"/>
    <property type="molecule type" value="Genomic_DNA"/>
</dbReference>
<feature type="region of interest" description="Disordered" evidence="1">
    <location>
        <begin position="1"/>
        <end position="22"/>
    </location>
</feature>
<keyword evidence="3" id="KW-1185">Reference proteome</keyword>
<evidence type="ECO:0000313" key="2">
    <source>
        <dbReference type="EMBL" id="GLO67380.1"/>
    </source>
</evidence>
<dbReference type="Proteomes" id="UP001275436">
    <property type="component" value="Unassembled WGS sequence"/>
</dbReference>
<evidence type="ECO:0000313" key="3">
    <source>
        <dbReference type="Proteomes" id="UP001275436"/>
    </source>
</evidence>
<comment type="caution">
    <text evidence="2">The sequence shown here is derived from an EMBL/GenBank/DDBJ whole genome shotgun (WGS) entry which is preliminary data.</text>
</comment>
<reference evidence="2 3" key="1">
    <citation type="submission" date="2023-02" db="EMBL/GenBank/DDBJ databases">
        <title>Oceanobacillus kimchii IFOP_LL358 isolated form Alexandrium catenella lab strain.</title>
        <authorList>
            <person name="Gajardo G."/>
            <person name="Ueki S."/>
            <person name="Maruyama F."/>
        </authorList>
    </citation>
    <scope>NUCLEOTIDE SEQUENCE [LARGE SCALE GENOMIC DNA]</scope>
    <source>
        <strain evidence="2 3">IFOP_LL358</strain>
    </source>
</reference>
<evidence type="ECO:0000256" key="1">
    <source>
        <dbReference type="SAM" id="MobiDB-lite"/>
    </source>
</evidence>
<dbReference type="RefSeq" id="WP_215123337.1">
    <property type="nucleotide sequence ID" value="NZ_BSKO01000001.1"/>
</dbReference>
<protein>
    <submittedName>
        <fullName evidence="2">Uncharacterized protein</fullName>
    </submittedName>
</protein>
<name>A0ABQ5TMS9_9BACI</name>
<proteinExistence type="predicted"/>
<gene>
    <name evidence="2" type="ORF">MACH08_31640</name>
</gene>
<accession>A0ABQ5TMS9</accession>
<sequence>MLFEKHNKTLNEKDGDSNGKARAEDPLGKVYLFSKLADAVPVESVPLQWKSNSTIYV</sequence>
<organism evidence="2 3">
    <name type="scientific">Oceanobacillus kimchii</name>
    <dbReference type="NCBI Taxonomy" id="746691"/>
    <lineage>
        <taxon>Bacteria</taxon>
        <taxon>Bacillati</taxon>
        <taxon>Bacillota</taxon>
        <taxon>Bacilli</taxon>
        <taxon>Bacillales</taxon>
        <taxon>Bacillaceae</taxon>
        <taxon>Oceanobacillus</taxon>
    </lineage>
</organism>